<proteinExistence type="predicted"/>
<dbReference type="RefSeq" id="WP_324689887.1">
    <property type="nucleotide sequence ID" value="NZ_BAABCR010000015.1"/>
</dbReference>
<comment type="caution">
    <text evidence="1">The sequence shown here is derived from an EMBL/GenBank/DDBJ whole genome shotgun (WGS) entry which is preliminary data.</text>
</comment>
<dbReference type="InterPro" id="IPR050708">
    <property type="entry name" value="T6SS_VgrG/RHS"/>
</dbReference>
<dbReference type="EMBL" id="BAABCR010000015">
    <property type="protein sequence ID" value="GAA4035454.1"/>
    <property type="molecule type" value="Genomic_DNA"/>
</dbReference>
<evidence type="ECO:0000313" key="1">
    <source>
        <dbReference type="EMBL" id="GAA4035454.1"/>
    </source>
</evidence>
<dbReference type="InterPro" id="IPR022385">
    <property type="entry name" value="Rhs_assc_core"/>
</dbReference>
<dbReference type="NCBIfam" id="TIGR03696">
    <property type="entry name" value="Rhs_assc_core"/>
    <property type="match status" value="1"/>
</dbReference>
<dbReference type="PANTHER" id="PTHR32305">
    <property type="match status" value="1"/>
</dbReference>
<dbReference type="Gene3D" id="2.180.10.10">
    <property type="entry name" value="RHS repeat-associated core"/>
    <property type="match status" value="1"/>
</dbReference>
<protein>
    <recommendedName>
        <fullName evidence="3">RHS repeat-associated core domain-containing protein</fullName>
    </recommendedName>
</protein>
<name>A0ABP7U610_9FLAO</name>
<reference evidence="2" key="1">
    <citation type="journal article" date="2019" name="Int. J. Syst. Evol. Microbiol.">
        <title>The Global Catalogue of Microorganisms (GCM) 10K type strain sequencing project: providing services to taxonomists for standard genome sequencing and annotation.</title>
        <authorList>
            <consortium name="The Broad Institute Genomics Platform"/>
            <consortium name="The Broad Institute Genome Sequencing Center for Infectious Disease"/>
            <person name="Wu L."/>
            <person name="Ma J."/>
        </authorList>
    </citation>
    <scope>NUCLEOTIDE SEQUENCE [LARGE SCALE GENOMIC DNA]</scope>
    <source>
        <strain evidence="2">JCM 17064</strain>
    </source>
</reference>
<sequence>MVCLFYNVLSILEENNYYPFGLKHKNYNVTSKQYTQAGGAILIEDCVNCSYKYKYNGKEWQDELGLNFYDFGLRNYDPAIGRWFNTDPLAEKRYELSLYNYVQNSPLFRFDPNGLTDYTLNRETGEVKEVGKPNNEKDRILKTDSKGNVKKKGEGFLGFLVPESERGKEKVAIEGIEKGILKDGQNF</sequence>
<keyword evidence="2" id="KW-1185">Reference proteome</keyword>
<gene>
    <name evidence="1" type="ORF">GCM10022386_20940</name>
</gene>
<organism evidence="1 2">
    <name type="scientific">Flavobacterium cheonhonense</name>
    <dbReference type="NCBI Taxonomy" id="706185"/>
    <lineage>
        <taxon>Bacteria</taxon>
        <taxon>Pseudomonadati</taxon>
        <taxon>Bacteroidota</taxon>
        <taxon>Flavobacteriia</taxon>
        <taxon>Flavobacteriales</taxon>
        <taxon>Flavobacteriaceae</taxon>
        <taxon>Flavobacterium</taxon>
    </lineage>
</organism>
<dbReference type="PANTHER" id="PTHR32305:SF15">
    <property type="entry name" value="PROTEIN RHSA-RELATED"/>
    <property type="match status" value="1"/>
</dbReference>
<accession>A0ABP7U610</accession>
<evidence type="ECO:0008006" key="3">
    <source>
        <dbReference type="Google" id="ProtNLM"/>
    </source>
</evidence>
<evidence type="ECO:0000313" key="2">
    <source>
        <dbReference type="Proteomes" id="UP001500968"/>
    </source>
</evidence>
<dbReference type="Proteomes" id="UP001500968">
    <property type="component" value="Unassembled WGS sequence"/>
</dbReference>